<feature type="domain" description="Cadherin" evidence="8">
    <location>
        <begin position="383"/>
        <end position="479"/>
    </location>
</feature>
<dbReference type="GO" id="GO:0007156">
    <property type="term" value="P:homophilic cell adhesion via plasma membrane adhesion molecules"/>
    <property type="evidence" value="ECO:0007669"/>
    <property type="project" value="InterPro"/>
</dbReference>
<keyword evidence="2" id="KW-0812">Transmembrane</keyword>
<feature type="domain" description="Cadherin" evidence="8">
    <location>
        <begin position="40"/>
        <end position="140"/>
    </location>
</feature>
<evidence type="ECO:0000256" key="2">
    <source>
        <dbReference type="ARBA" id="ARBA00022692"/>
    </source>
</evidence>
<evidence type="ECO:0000256" key="7">
    <source>
        <dbReference type="PROSITE-ProRule" id="PRU00043"/>
    </source>
</evidence>
<feature type="non-terminal residue" evidence="9">
    <location>
        <position position="1"/>
    </location>
</feature>
<dbReference type="Gene3D" id="2.60.40.60">
    <property type="entry name" value="Cadherins"/>
    <property type="match status" value="5"/>
</dbReference>
<sequence length="526" mass="58607">ENREYKFVVTAKDSAAEPRIATATVTVLVTDIEDEPPTFHQPSYDAIVPENMPNFIVTQVKAADPDTKKKITYTIKQGPTDIFAIDPESGIIRTVEGLDYESESQHILIVGTLENNDNKPGATTKVIVNVQDRNDIPPVFLSIPRPITLDDDVAIGTKVTTVTATDSDGTAPGNKIRYEIVGRNKAPRYFQIESDTGEIQVRDDLRKETDNEYQIDVRGYDLGDPQLSSIISVPIFIRHVATVPPDVGLGFADDSYTIEIPEDAPSDSLVKTFTVLNSRVQPQAVPLRCSVISGNEEDMFLVNVTEERNCELRLIGKLDHELKSEYQLKLQLDTLAGLGNPARTSTLVKIQVEDVNDNVPLFIYPETTQRYKKDKYFGAIARDRKEIGTSVLQVKAEDRDSGQFGQVEYRLVPDEAGAADYFIIDSISGNIRSKKALDVIPSEKLPLRLTVEARDNPKSTKDFNIVRTQAVINFIDDQNRLILVINDKHAGEIQGQESTLIKLLEQQSGLIIGVEKVSPRQWTRDN</sequence>
<evidence type="ECO:0000256" key="3">
    <source>
        <dbReference type="ARBA" id="ARBA00022737"/>
    </source>
</evidence>
<dbReference type="EMBL" id="GEDC01023598">
    <property type="protein sequence ID" value="JAS13700.1"/>
    <property type="molecule type" value="Transcribed_RNA"/>
</dbReference>
<dbReference type="SUPFAM" id="SSF49313">
    <property type="entry name" value="Cadherin-like"/>
    <property type="match status" value="4"/>
</dbReference>
<dbReference type="FunFam" id="2.60.40.60:FF:000363">
    <property type="entry name" value="Dachsous cadherin-related 1a"/>
    <property type="match status" value="1"/>
</dbReference>
<feature type="domain" description="Cadherin" evidence="8">
    <location>
        <begin position="252"/>
        <end position="362"/>
    </location>
</feature>
<evidence type="ECO:0000256" key="4">
    <source>
        <dbReference type="ARBA" id="ARBA00022837"/>
    </source>
</evidence>
<dbReference type="InterPro" id="IPR020894">
    <property type="entry name" value="Cadherin_CS"/>
</dbReference>
<accession>A0A1B6CJV0</accession>
<feature type="non-terminal residue" evidence="9">
    <location>
        <position position="526"/>
    </location>
</feature>
<dbReference type="Pfam" id="PF00028">
    <property type="entry name" value="Cadherin"/>
    <property type="match status" value="4"/>
</dbReference>
<dbReference type="SMART" id="SM00112">
    <property type="entry name" value="CA"/>
    <property type="match status" value="4"/>
</dbReference>
<gene>
    <name evidence="9" type="ORF">g.14421</name>
</gene>
<keyword evidence="6" id="KW-0472">Membrane</keyword>
<comment type="subcellular location">
    <subcellularLocation>
        <location evidence="1">Membrane</location>
    </subcellularLocation>
</comment>
<dbReference type="FunFam" id="2.60.40.60:FF:000232">
    <property type="entry name" value="Neural-cadherin"/>
    <property type="match status" value="1"/>
</dbReference>
<dbReference type="FunFam" id="2.60.40.60:FF:000403">
    <property type="entry name" value="Protocadherin 15"/>
    <property type="match status" value="1"/>
</dbReference>
<name>A0A1B6CJV0_9HEMI</name>
<reference evidence="9" key="1">
    <citation type="submission" date="2015-12" db="EMBL/GenBank/DDBJ databases">
        <title>De novo transcriptome assembly of four potential Pierce s Disease insect vectors from Arizona vineyards.</title>
        <authorList>
            <person name="Tassone E.E."/>
        </authorList>
    </citation>
    <scope>NUCLEOTIDE SEQUENCE</scope>
</reference>
<evidence type="ECO:0000256" key="1">
    <source>
        <dbReference type="ARBA" id="ARBA00004370"/>
    </source>
</evidence>
<keyword evidence="4 7" id="KW-0106">Calcium</keyword>
<dbReference type="PANTHER" id="PTHR24026:SF93">
    <property type="entry name" value="CADHERIN-99C"/>
    <property type="match status" value="1"/>
</dbReference>
<dbReference type="PROSITE" id="PS00232">
    <property type="entry name" value="CADHERIN_1"/>
    <property type="match status" value="1"/>
</dbReference>
<dbReference type="GO" id="GO:0005886">
    <property type="term" value="C:plasma membrane"/>
    <property type="evidence" value="ECO:0007669"/>
    <property type="project" value="InterPro"/>
</dbReference>
<feature type="domain" description="Cadherin" evidence="8">
    <location>
        <begin position="1"/>
        <end position="39"/>
    </location>
</feature>
<protein>
    <recommendedName>
        <fullName evidence="8">Cadherin domain-containing protein</fullName>
    </recommendedName>
</protein>
<proteinExistence type="predicted"/>
<dbReference type="InterPro" id="IPR002126">
    <property type="entry name" value="Cadherin-like_dom"/>
</dbReference>
<keyword evidence="5" id="KW-1133">Transmembrane helix</keyword>
<evidence type="ECO:0000256" key="6">
    <source>
        <dbReference type="ARBA" id="ARBA00023136"/>
    </source>
</evidence>
<dbReference type="PRINTS" id="PR00205">
    <property type="entry name" value="CADHERIN"/>
</dbReference>
<organism evidence="9">
    <name type="scientific">Clastoptera arizonana</name>
    <name type="common">Arizona spittle bug</name>
    <dbReference type="NCBI Taxonomy" id="38151"/>
    <lineage>
        <taxon>Eukaryota</taxon>
        <taxon>Metazoa</taxon>
        <taxon>Ecdysozoa</taxon>
        <taxon>Arthropoda</taxon>
        <taxon>Hexapoda</taxon>
        <taxon>Insecta</taxon>
        <taxon>Pterygota</taxon>
        <taxon>Neoptera</taxon>
        <taxon>Paraneoptera</taxon>
        <taxon>Hemiptera</taxon>
        <taxon>Auchenorrhyncha</taxon>
        <taxon>Cercopoidea</taxon>
        <taxon>Clastopteridae</taxon>
        <taxon>Clastoptera</taxon>
    </lineage>
</organism>
<dbReference type="InterPro" id="IPR015919">
    <property type="entry name" value="Cadherin-like_sf"/>
</dbReference>
<evidence type="ECO:0000256" key="5">
    <source>
        <dbReference type="ARBA" id="ARBA00022989"/>
    </source>
</evidence>
<dbReference type="GO" id="GO:0005509">
    <property type="term" value="F:calcium ion binding"/>
    <property type="evidence" value="ECO:0007669"/>
    <property type="project" value="UniProtKB-UniRule"/>
</dbReference>
<evidence type="ECO:0000313" key="9">
    <source>
        <dbReference type="EMBL" id="JAS13700.1"/>
    </source>
</evidence>
<keyword evidence="3" id="KW-0677">Repeat</keyword>
<dbReference type="PROSITE" id="PS50268">
    <property type="entry name" value="CADHERIN_2"/>
    <property type="match status" value="5"/>
</dbReference>
<dbReference type="CDD" id="cd11304">
    <property type="entry name" value="Cadherin_repeat"/>
    <property type="match status" value="5"/>
</dbReference>
<dbReference type="AlphaFoldDB" id="A0A1B6CJV0"/>
<dbReference type="PANTHER" id="PTHR24026">
    <property type="entry name" value="FAT ATYPICAL CADHERIN-RELATED"/>
    <property type="match status" value="1"/>
</dbReference>
<evidence type="ECO:0000259" key="8">
    <source>
        <dbReference type="PROSITE" id="PS50268"/>
    </source>
</evidence>
<feature type="domain" description="Cadherin" evidence="8">
    <location>
        <begin position="141"/>
        <end position="247"/>
    </location>
</feature>